<keyword evidence="1" id="KW-1133">Transmembrane helix</keyword>
<keyword evidence="3" id="KW-1185">Reference proteome</keyword>
<dbReference type="EMBL" id="JAKZHW010000001">
    <property type="protein sequence ID" value="MCH8614894.1"/>
    <property type="molecule type" value="Genomic_DNA"/>
</dbReference>
<evidence type="ECO:0000313" key="3">
    <source>
        <dbReference type="Proteomes" id="UP001203058"/>
    </source>
</evidence>
<gene>
    <name evidence="2" type="ORF">LZ016_02080</name>
</gene>
<feature type="transmembrane region" description="Helical" evidence="1">
    <location>
        <begin position="6"/>
        <end position="27"/>
    </location>
</feature>
<proteinExistence type="predicted"/>
<accession>A0ABS9VIU1</accession>
<organism evidence="2 3">
    <name type="scientific">Sphingomonas telluris</name>
    <dbReference type="NCBI Taxonomy" id="2907998"/>
    <lineage>
        <taxon>Bacteria</taxon>
        <taxon>Pseudomonadati</taxon>
        <taxon>Pseudomonadota</taxon>
        <taxon>Alphaproteobacteria</taxon>
        <taxon>Sphingomonadales</taxon>
        <taxon>Sphingomonadaceae</taxon>
        <taxon>Sphingomonas</taxon>
    </lineage>
</organism>
<dbReference type="RefSeq" id="WP_241445525.1">
    <property type="nucleotide sequence ID" value="NZ_JAKZHW010000001.1"/>
</dbReference>
<sequence length="64" mass="6601">MGVDPYDVGSALALFLGVLMVVAGLRGRKRGYARRLEGFALLSSAVAVIGLAAITFGTYGILKG</sequence>
<evidence type="ECO:0000256" key="1">
    <source>
        <dbReference type="SAM" id="Phobius"/>
    </source>
</evidence>
<name>A0ABS9VIU1_9SPHN</name>
<reference evidence="2 3" key="1">
    <citation type="submission" date="2022-03" db="EMBL/GenBank/DDBJ databases">
        <authorList>
            <person name="Jo J.-H."/>
            <person name="Im W.-T."/>
        </authorList>
    </citation>
    <scope>NUCLEOTIDE SEQUENCE [LARGE SCALE GENOMIC DNA]</scope>
    <source>
        <strain evidence="2 3">SM33</strain>
    </source>
</reference>
<keyword evidence="1" id="KW-0472">Membrane</keyword>
<feature type="transmembrane region" description="Helical" evidence="1">
    <location>
        <begin position="39"/>
        <end position="62"/>
    </location>
</feature>
<protein>
    <submittedName>
        <fullName evidence="2">Uncharacterized protein</fullName>
    </submittedName>
</protein>
<comment type="caution">
    <text evidence="2">The sequence shown here is derived from an EMBL/GenBank/DDBJ whole genome shotgun (WGS) entry which is preliminary data.</text>
</comment>
<dbReference type="Proteomes" id="UP001203058">
    <property type="component" value="Unassembled WGS sequence"/>
</dbReference>
<evidence type="ECO:0000313" key="2">
    <source>
        <dbReference type="EMBL" id="MCH8614894.1"/>
    </source>
</evidence>
<keyword evidence="1" id="KW-0812">Transmembrane</keyword>